<dbReference type="AlphaFoldDB" id="A0A3M7P3H4"/>
<sequence>MLQYSHFYNLSLISHVCLFLVEIDHPYLNQQCCYDTLNSPYFTLRTNGIELLSPVPTYLSPNSISRFETPHDARCWRDYHILT</sequence>
<protein>
    <submittedName>
        <fullName evidence="1">Uncharacterized protein</fullName>
    </submittedName>
</protein>
<evidence type="ECO:0000313" key="1">
    <source>
        <dbReference type="EMBL" id="RMZ93615.1"/>
    </source>
</evidence>
<dbReference type="Proteomes" id="UP000276133">
    <property type="component" value="Unassembled WGS sequence"/>
</dbReference>
<name>A0A3M7P3H4_BRAPC</name>
<organism evidence="1 2">
    <name type="scientific">Brachionus plicatilis</name>
    <name type="common">Marine rotifer</name>
    <name type="synonym">Brachionus muelleri</name>
    <dbReference type="NCBI Taxonomy" id="10195"/>
    <lineage>
        <taxon>Eukaryota</taxon>
        <taxon>Metazoa</taxon>
        <taxon>Spiralia</taxon>
        <taxon>Gnathifera</taxon>
        <taxon>Rotifera</taxon>
        <taxon>Eurotatoria</taxon>
        <taxon>Monogononta</taxon>
        <taxon>Pseudotrocha</taxon>
        <taxon>Ploima</taxon>
        <taxon>Brachionidae</taxon>
        <taxon>Brachionus</taxon>
    </lineage>
</organism>
<keyword evidence="2" id="KW-1185">Reference proteome</keyword>
<proteinExistence type="predicted"/>
<reference evidence="1 2" key="1">
    <citation type="journal article" date="2018" name="Sci. Rep.">
        <title>Genomic signatures of local adaptation to the degree of environmental predictability in rotifers.</title>
        <authorList>
            <person name="Franch-Gras L."/>
            <person name="Hahn C."/>
            <person name="Garcia-Roger E.M."/>
            <person name="Carmona M.J."/>
            <person name="Serra M."/>
            <person name="Gomez A."/>
        </authorList>
    </citation>
    <scope>NUCLEOTIDE SEQUENCE [LARGE SCALE GENOMIC DNA]</scope>
    <source>
        <strain evidence="1">HYR1</strain>
    </source>
</reference>
<comment type="caution">
    <text evidence="1">The sequence shown here is derived from an EMBL/GenBank/DDBJ whole genome shotgun (WGS) entry which is preliminary data.</text>
</comment>
<evidence type="ECO:0000313" key="2">
    <source>
        <dbReference type="Proteomes" id="UP000276133"/>
    </source>
</evidence>
<dbReference type="EMBL" id="REGN01013675">
    <property type="protein sequence ID" value="RMZ93615.1"/>
    <property type="molecule type" value="Genomic_DNA"/>
</dbReference>
<accession>A0A3M7P3H4</accession>
<gene>
    <name evidence="1" type="ORF">BpHYR1_011125</name>
</gene>